<evidence type="ECO:0000259" key="3">
    <source>
        <dbReference type="Pfam" id="PF26078"/>
    </source>
</evidence>
<organism evidence="5 6">
    <name type="scientific">Serratia marcescens</name>
    <dbReference type="NCBI Taxonomy" id="615"/>
    <lineage>
        <taxon>Bacteria</taxon>
        <taxon>Pseudomonadati</taxon>
        <taxon>Pseudomonadota</taxon>
        <taxon>Gammaproteobacteria</taxon>
        <taxon>Enterobacterales</taxon>
        <taxon>Yersiniaceae</taxon>
        <taxon>Serratia</taxon>
    </lineage>
</organism>
<dbReference type="PANTHER" id="PTHR37829">
    <property type="entry name" value="PHAGE-LIKE ELEMENT PBSX PROTEIN XKDT"/>
    <property type="match status" value="1"/>
</dbReference>
<evidence type="ECO:0000259" key="2">
    <source>
        <dbReference type="Pfam" id="PF04865"/>
    </source>
</evidence>
<dbReference type="RefSeq" id="WP_048797283.1">
    <property type="nucleotide sequence ID" value="NZ_JVEJ01000440.1"/>
</dbReference>
<dbReference type="InterPro" id="IPR058530">
    <property type="entry name" value="Baseplate_J-like_C"/>
</dbReference>
<comment type="similarity">
    <text evidence="1">Belongs to the Mu gp47/PBSX XkdT family.</text>
</comment>
<dbReference type="PANTHER" id="PTHR37829:SF3">
    <property type="entry name" value="PROTEIN JAYE-RELATED"/>
    <property type="match status" value="1"/>
</dbReference>
<dbReference type="InterPro" id="IPR052399">
    <property type="entry name" value="Phage_Baseplate_Assmbl_Protein"/>
</dbReference>
<protein>
    <submittedName>
        <fullName evidence="5">Baseplate J/gp47 family protein</fullName>
    </submittedName>
</protein>
<feature type="domain" description="Baseplate J-like C-terminal" evidence="4">
    <location>
        <begin position="270"/>
        <end position="352"/>
    </location>
</feature>
<proteinExistence type="inferred from homology"/>
<reference evidence="5 6" key="1">
    <citation type="submission" date="2019-07" db="EMBL/GenBank/DDBJ databases">
        <title>Serratia strains were isolated from fresh produce.</title>
        <authorList>
            <person name="Cho G.-S."/>
            <person name="Stein M."/>
            <person name="Lee W."/>
            <person name="Suh S.H."/>
            <person name="Franz C.M.A.P."/>
        </authorList>
    </citation>
    <scope>NUCLEOTIDE SEQUENCE [LARGE SCALE GENOMIC DNA]</scope>
    <source>
        <strain evidence="5 6">S16</strain>
    </source>
</reference>
<name>A0A5C7BX33_SERMA</name>
<dbReference type="Pfam" id="PF04865">
    <property type="entry name" value="Baseplate_J"/>
    <property type="match status" value="1"/>
</dbReference>
<dbReference type="InterPro" id="IPR006949">
    <property type="entry name" value="Barrel_Baseplate_J-like"/>
</dbReference>
<dbReference type="AlphaFoldDB" id="A0A5C7BX33"/>
<dbReference type="Pfam" id="PF26079">
    <property type="entry name" value="Baseplate_J_C"/>
    <property type="match status" value="1"/>
</dbReference>
<evidence type="ECO:0000259" key="4">
    <source>
        <dbReference type="Pfam" id="PF26079"/>
    </source>
</evidence>
<dbReference type="EMBL" id="VOUQ01000019">
    <property type="protein sequence ID" value="TXE27156.1"/>
    <property type="molecule type" value="Genomic_DNA"/>
</dbReference>
<dbReference type="Pfam" id="PF26078">
    <property type="entry name" value="Baseplate_J_M"/>
    <property type="match status" value="1"/>
</dbReference>
<comment type="caution">
    <text evidence="5">The sequence shown here is derived from an EMBL/GenBank/DDBJ whole genome shotgun (WGS) entry which is preliminary data.</text>
</comment>
<feature type="domain" description="Baseplate protein J-like barrel" evidence="2">
    <location>
        <begin position="90"/>
        <end position="171"/>
    </location>
</feature>
<dbReference type="Proteomes" id="UP000321126">
    <property type="component" value="Unassembled WGS sequence"/>
</dbReference>
<feature type="domain" description="Baseplate J-like central" evidence="3">
    <location>
        <begin position="192"/>
        <end position="257"/>
    </location>
</feature>
<accession>A0A5C7BX33</accession>
<dbReference type="InterPro" id="IPR058531">
    <property type="entry name" value="Baseplate_J_M"/>
</dbReference>
<sequence length="356" mass="37697">MPYSIPSLSDIASTLLRDIRNQLPDADTGPDSDYAIRANSIASAVSGLYQYQSWIVRQIFPDTADHDYLVMHCRVRNITPKQATPAGGSVIFTGTAGTPLPQGLQFRPTGSSQLYQTTVAATVGPGGSVTVAAASTTPGSASNVPDNTSATLMTTPSGVDGTVTITKMSGGTDDETDASLLARLLEVIRRPPAGGNKYDYHMWAMSVSGVTQAYVYPLRRGYGTVDVVIIANNDLPSAATLQAVQAYIDDQRPVTAKDTLILAPTEIETDVTIHVSLSELSLDDARAQIIGAITDYFNRLAPGEIAVRTQIGALVSDISGVIDYVIVTPTQNITPTVDQNTVQWVRPGVITVGLLS</sequence>
<evidence type="ECO:0000313" key="6">
    <source>
        <dbReference type="Proteomes" id="UP000321126"/>
    </source>
</evidence>
<evidence type="ECO:0000313" key="5">
    <source>
        <dbReference type="EMBL" id="TXE27156.1"/>
    </source>
</evidence>
<evidence type="ECO:0000256" key="1">
    <source>
        <dbReference type="ARBA" id="ARBA00038087"/>
    </source>
</evidence>
<gene>
    <name evidence="5" type="ORF">FOT62_22840</name>
</gene>